<keyword evidence="7" id="KW-1185">Reference proteome</keyword>
<dbReference type="GO" id="GO:0004185">
    <property type="term" value="F:serine-type carboxypeptidase activity"/>
    <property type="evidence" value="ECO:0007669"/>
    <property type="project" value="InterPro"/>
</dbReference>
<proteinExistence type="inferred from homology"/>
<dbReference type="AlphaFoldDB" id="R7S3Q2"/>
<evidence type="ECO:0000256" key="5">
    <source>
        <dbReference type="ARBA" id="ARBA00023180"/>
    </source>
</evidence>
<name>R7S3Q2_PUNST</name>
<sequence length="99" mass="10810">MSDADSASEQVLMYVGEYDVTCNWLGNLNVALNLEWTGQAGFAESKFRSWEVEGGKAGRVREFGGLTFATVVGAGHMAPHDKPKETLAMLNRWLEGTSL</sequence>
<dbReference type="InterPro" id="IPR033124">
    <property type="entry name" value="Ser_caboxypep_his_AS"/>
</dbReference>
<keyword evidence="4" id="KW-0378">Hydrolase</keyword>
<dbReference type="PROSITE" id="PS00560">
    <property type="entry name" value="CARBOXYPEPT_SER_HIS"/>
    <property type="match status" value="1"/>
</dbReference>
<keyword evidence="5" id="KW-0325">Glycoprotein</keyword>
<keyword evidence="2 6" id="KW-0121">Carboxypeptidase</keyword>
<evidence type="ECO:0000256" key="4">
    <source>
        <dbReference type="ARBA" id="ARBA00022801"/>
    </source>
</evidence>
<dbReference type="OMA" id="NAERAVW"/>
<reference evidence="7" key="1">
    <citation type="journal article" date="2012" name="Science">
        <title>The Paleozoic origin of enzymatic lignin decomposition reconstructed from 31 fungal genomes.</title>
        <authorList>
            <person name="Floudas D."/>
            <person name="Binder M."/>
            <person name="Riley R."/>
            <person name="Barry K."/>
            <person name="Blanchette R.A."/>
            <person name="Henrissat B."/>
            <person name="Martinez A.T."/>
            <person name="Otillar R."/>
            <person name="Spatafora J.W."/>
            <person name="Yadav J.S."/>
            <person name="Aerts A."/>
            <person name="Benoit I."/>
            <person name="Boyd A."/>
            <person name="Carlson A."/>
            <person name="Copeland A."/>
            <person name="Coutinho P.M."/>
            <person name="de Vries R.P."/>
            <person name="Ferreira P."/>
            <person name="Findley K."/>
            <person name="Foster B."/>
            <person name="Gaskell J."/>
            <person name="Glotzer D."/>
            <person name="Gorecki P."/>
            <person name="Heitman J."/>
            <person name="Hesse C."/>
            <person name="Hori C."/>
            <person name="Igarashi K."/>
            <person name="Jurgens J.A."/>
            <person name="Kallen N."/>
            <person name="Kersten P."/>
            <person name="Kohler A."/>
            <person name="Kuees U."/>
            <person name="Kumar T.K.A."/>
            <person name="Kuo A."/>
            <person name="LaButti K."/>
            <person name="Larrondo L.F."/>
            <person name="Lindquist E."/>
            <person name="Ling A."/>
            <person name="Lombard V."/>
            <person name="Lucas S."/>
            <person name="Lundell T."/>
            <person name="Martin R."/>
            <person name="McLaughlin D.J."/>
            <person name="Morgenstern I."/>
            <person name="Morin E."/>
            <person name="Murat C."/>
            <person name="Nagy L.G."/>
            <person name="Nolan M."/>
            <person name="Ohm R.A."/>
            <person name="Patyshakuliyeva A."/>
            <person name="Rokas A."/>
            <person name="Ruiz-Duenas F.J."/>
            <person name="Sabat G."/>
            <person name="Salamov A."/>
            <person name="Samejima M."/>
            <person name="Schmutz J."/>
            <person name="Slot J.C."/>
            <person name="St John F."/>
            <person name="Stenlid J."/>
            <person name="Sun H."/>
            <person name="Sun S."/>
            <person name="Syed K."/>
            <person name="Tsang A."/>
            <person name="Wiebenga A."/>
            <person name="Young D."/>
            <person name="Pisabarro A."/>
            <person name="Eastwood D.C."/>
            <person name="Martin F."/>
            <person name="Cullen D."/>
            <person name="Grigoriev I.V."/>
            <person name="Hibbett D.S."/>
        </authorList>
    </citation>
    <scope>NUCLEOTIDE SEQUENCE [LARGE SCALE GENOMIC DNA]</scope>
    <source>
        <strain evidence="7">HHB-11173 SS5</strain>
    </source>
</reference>
<evidence type="ECO:0000256" key="3">
    <source>
        <dbReference type="ARBA" id="ARBA00022670"/>
    </source>
</evidence>
<dbReference type="KEGG" id="psq:PUNSTDRAFT_75726"/>
<dbReference type="Proteomes" id="UP000054196">
    <property type="component" value="Unassembled WGS sequence"/>
</dbReference>
<keyword evidence="3" id="KW-0645">Protease</keyword>
<dbReference type="InterPro" id="IPR001563">
    <property type="entry name" value="Peptidase_S10"/>
</dbReference>
<dbReference type="Pfam" id="PF00450">
    <property type="entry name" value="Peptidase_S10"/>
    <property type="match status" value="1"/>
</dbReference>
<accession>R7S3Q2</accession>
<dbReference type="Gene3D" id="3.40.50.12670">
    <property type="match status" value="1"/>
</dbReference>
<evidence type="ECO:0000313" key="6">
    <source>
        <dbReference type="EMBL" id="EIN05025.1"/>
    </source>
</evidence>
<gene>
    <name evidence="6" type="ORF">PUNSTDRAFT_75726</name>
</gene>
<dbReference type="InterPro" id="IPR029058">
    <property type="entry name" value="AB_hydrolase_fold"/>
</dbReference>
<evidence type="ECO:0000256" key="2">
    <source>
        <dbReference type="ARBA" id="ARBA00022645"/>
    </source>
</evidence>
<dbReference type="GeneID" id="18885598"/>
<dbReference type="EMBL" id="JH687552">
    <property type="protein sequence ID" value="EIN05025.1"/>
    <property type="molecule type" value="Genomic_DNA"/>
</dbReference>
<dbReference type="eggNOG" id="KOG1282">
    <property type="taxonomic scope" value="Eukaryota"/>
</dbReference>
<dbReference type="OrthoDB" id="443318at2759"/>
<protein>
    <submittedName>
        <fullName evidence="6">Peptidase S10 serine carboxypeptidase</fullName>
    </submittedName>
</protein>
<dbReference type="RefSeq" id="XP_007387948.1">
    <property type="nucleotide sequence ID" value="XM_007387886.1"/>
</dbReference>
<dbReference type="MEROPS" id="S10.A69"/>
<organism evidence="6 7">
    <name type="scientific">Punctularia strigosozonata (strain HHB-11173)</name>
    <name type="common">White-rot fungus</name>
    <dbReference type="NCBI Taxonomy" id="741275"/>
    <lineage>
        <taxon>Eukaryota</taxon>
        <taxon>Fungi</taxon>
        <taxon>Dikarya</taxon>
        <taxon>Basidiomycota</taxon>
        <taxon>Agaricomycotina</taxon>
        <taxon>Agaricomycetes</taxon>
        <taxon>Corticiales</taxon>
        <taxon>Punctulariaceae</taxon>
        <taxon>Punctularia</taxon>
    </lineage>
</organism>
<evidence type="ECO:0000313" key="7">
    <source>
        <dbReference type="Proteomes" id="UP000054196"/>
    </source>
</evidence>
<dbReference type="GO" id="GO:0006508">
    <property type="term" value="P:proteolysis"/>
    <property type="evidence" value="ECO:0007669"/>
    <property type="project" value="UniProtKB-KW"/>
</dbReference>
<evidence type="ECO:0000256" key="1">
    <source>
        <dbReference type="ARBA" id="ARBA00009431"/>
    </source>
</evidence>
<comment type="similarity">
    <text evidence="1">Belongs to the peptidase S10 family.</text>
</comment>
<dbReference type="HOGENOM" id="CLU_008523_8_3_1"/>
<dbReference type="SUPFAM" id="SSF53474">
    <property type="entry name" value="alpha/beta-Hydrolases"/>
    <property type="match status" value="1"/>
</dbReference>